<keyword evidence="3" id="KW-0813">Transport</keyword>
<keyword evidence="4" id="KW-0309">Germination</keyword>
<evidence type="ECO:0000256" key="6">
    <source>
        <dbReference type="ARBA" id="ARBA00022989"/>
    </source>
</evidence>
<sequence>MQQPVQENYTISGYFVFFIIGVCQAAANIFNFQARIVRDAGQDSWISIIIIGLGLNVIIWMIYKMLGNPNKDVIDLHQTIFGKYIGNAISLLIVGYFFFMALFCFRAYMEIILVWVFPTAKVWTMAAFFICIFYYVISGGFRVIAGFSFFYLFLTPLLWWLYFPVKQGEFHNLLPMFNHSVAELLQGSRASGFIFFGLEALLIYFPFLKEPEKHSKWAHFAILFTTFKYVVLIIVTLMYFSQGLLQHALWPTLAMTKIIEFSFLARFEYLFIFLWMLVIVPTVCIYIWCCTRILKRVTVLKPRITLPAMLAILFIAANTFKERTQIVLLENFINKIGFYFIFIYIPILFIISIFAIRRVQSN</sequence>
<evidence type="ECO:0000313" key="10">
    <source>
        <dbReference type="Proteomes" id="UP000256304"/>
    </source>
</evidence>
<evidence type="ECO:0000256" key="7">
    <source>
        <dbReference type="ARBA" id="ARBA00023136"/>
    </source>
</evidence>
<feature type="transmembrane region" description="Helical" evidence="8">
    <location>
        <begin position="190"/>
        <end position="208"/>
    </location>
</feature>
<evidence type="ECO:0000256" key="4">
    <source>
        <dbReference type="ARBA" id="ARBA00022544"/>
    </source>
</evidence>
<dbReference type="GO" id="GO:0016020">
    <property type="term" value="C:membrane"/>
    <property type="evidence" value="ECO:0007669"/>
    <property type="project" value="UniProtKB-SubCell"/>
</dbReference>
<dbReference type="NCBIfam" id="TIGR00912">
    <property type="entry name" value="2A0309"/>
    <property type="match status" value="1"/>
</dbReference>
<feature type="transmembrane region" description="Helical" evidence="8">
    <location>
        <begin position="84"/>
        <end position="109"/>
    </location>
</feature>
<name>A0A3D9S723_9BACL</name>
<feature type="transmembrane region" description="Helical" evidence="8">
    <location>
        <begin position="300"/>
        <end position="317"/>
    </location>
</feature>
<keyword evidence="5 8" id="KW-0812">Transmembrane</keyword>
<feature type="transmembrane region" description="Helical" evidence="8">
    <location>
        <begin position="337"/>
        <end position="356"/>
    </location>
</feature>
<evidence type="ECO:0000313" key="9">
    <source>
        <dbReference type="EMBL" id="REE88966.1"/>
    </source>
</evidence>
<dbReference type="Proteomes" id="UP000256304">
    <property type="component" value="Unassembled WGS sequence"/>
</dbReference>
<evidence type="ECO:0000256" key="5">
    <source>
        <dbReference type="ARBA" id="ARBA00022692"/>
    </source>
</evidence>
<keyword evidence="7 8" id="KW-0472">Membrane</keyword>
<accession>A0A3D9S723</accession>
<proteinExistence type="inferred from homology"/>
<organism evidence="9 10">
    <name type="scientific">Paenibacillus taihuensis</name>
    <dbReference type="NCBI Taxonomy" id="1156355"/>
    <lineage>
        <taxon>Bacteria</taxon>
        <taxon>Bacillati</taxon>
        <taxon>Bacillota</taxon>
        <taxon>Bacilli</taxon>
        <taxon>Bacillales</taxon>
        <taxon>Paenibacillaceae</taxon>
        <taxon>Paenibacillus</taxon>
    </lineage>
</organism>
<feature type="transmembrane region" description="Helical" evidence="8">
    <location>
        <begin position="115"/>
        <end position="136"/>
    </location>
</feature>
<dbReference type="GO" id="GO:0009847">
    <property type="term" value="P:spore germination"/>
    <property type="evidence" value="ECO:0007669"/>
    <property type="project" value="InterPro"/>
</dbReference>
<evidence type="ECO:0000256" key="3">
    <source>
        <dbReference type="ARBA" id="ARBA00022448"/>
    </source>
</evidence>
<feature type="transmembrane region" description="Helical" evidence="8">
    <location>
        <begin position="44"/>
        <end position="63"/>
    </location>
</feature>
<dbReference type="EMBL" id="QTTN01000007">
    <property type="protein sequence ID" value="REE88966.1"/>
    <property type="molecule type" value="Genomic_DNA"/>
</dbReference>
<dbReference type="InterPro" id="IPR004761">
    <property type="entry name" value="Spore_GerAB"/>
</dbReference>
<keyword evidence="6 8" id="KW-1133">Transmembrane helix</keyword>
<feature type="transmembrane region" description="Helical" evidence="8">
    <location>
        <begin position="12"/>
        <end position="32"/>
    </location>
</feature>
<evidence type="ECO:0000256" key="1">
    <source>
        <dbReference type="ARBA" id="ARBA00004141"/>
    </source>
</evidence>
<reference evidence="9 10" key="1">
    <citation type="submission" date="2018-08" db="EMBL/GenBank/DDBJ databases">
        <title>Genomic Encyclopedia of Type Strains, Phase III (KMG-III): the genomes of soil and plant-associated and newly described type strains.</title>
        <authorList>
            <person name="Whitman W."/>
        </authorList>
    </citation>
    <scope>NUCLEOTIDE SEQUENCE [LARGE SCALE GENOMIC DNA]</scope>
    <source>
        <strain evidence="9 10">CGMCC 1.10966</strain>
    </source>
</reference>
<comment type="caution">
    <text evidence="9">The sequence shown here is derived from an EMBL/GenBank/DDBJ whole genome shotgun (WGS) entry which is preliminary data.</text>
</comment>
<comment type="similarity">
    <text evidence="2">Belongs to the amino acid-polyamine-organocation (APC) superfamily. Spore germination protein (SGP) (TC 2.A.3.9) family.</text>
</comment>
<feature type="transmembrane region" description="Helical" evidence="8">
    <location>
        <begin position="143"/>
        <end position="163"/>
    </location>
</feature>
<protein>
    <submittedName>
        <fullName evidence="9">Spore germination protein (Amino acid permease)</fullName>
    </submittedName>
</protein>
<feature type="transmembrane region" description="Helical" evidence="8">
    <location>
        <begin position="220"/>
        <end position="240"/>
    </location>
</feature>
<keyword evidence="10" id="KW-1185">Reference proteome</keyword>
<evidence type="ECO:0000256" key="2">
    <source>
        <dbReference type="ARBA" id="ARBA00007998"/>
    </source>
</evidence>
<gene>
    <name evidence="9" type="ORF">A8990_10762</name>
</gene>
<dbReference type="RefSeq" id="WP_116188476.1">
    <property type="nucleotide sequence ID" value="NZ_QTTN01000007.1"/>
</dbReference>
<dbReference type="PANTHER" id="PTHR34975:SF2">
    <property type="entry name" value="SPORE GERMINATION PROTEIN A2"/>
    <property type="match status" value="1"/>
</dbReference>
<comment type="subcellular location">
    <subcellularLocation>
        <location evidence="1">Membrane</location>
        <topology evidence="1">Multi-pass membrane protein</topology>
    </subcellularLocation>
</comment>
<dbReference type="AlphaFoldDB" id="A0A3D9S723"/>
<dbReference type="OrthoDB" id="2380240at2"/>
<evidence type="ECO:0000256" key="8">
    <source>
        <dbReference type="SAM" id="Phobius"/>
    </source>
</evidence>
<dbReference type="Pfam" id="PF03845">
    <property type="entry name" value="Spore_permease"/>
    <property type="match status" value="1"/>
</dbReference>
<dbReference type="PANTHER" id="PTHR34975">
    <property type="entry name" value="SPORE GERMINATION PROTEIN A2"/>
    <property type="match status" value="1"/>
</dbReference>
<feature type="transmembrane region" description="Helical" evidence="8">
    <location>
        <begin position="269"/>
        <end position="288"/>
    </location>
</feature>